<sequence length="46" mass="4905">MPGKNPAVGGHFAKQIMAFILDQRANNRPVAHGFSPAEGWGGMLVK</sequence>
<name>W1DRF7_KLEPN</name>
<accession>W1DRF7</accession>
<dbReference type="Proteomes" id="UP000019183">
    <property type="component" value="Unassembled WGS sequence"/>
</dbReference>
<reference evidence="1" key="1">
    <citation type="submission" date="2013-10" db="EMBL/GenBank/DDBJ databases">
        <title>Antibiotic resistance diversity of beta-lactamase producers in the General Hospital Vienna.</title>
        <authorList>
            <person name="Barisic I."/>
            <person name="Mitteregger D."/>
            <person name="Hirschl A.M."/>
            <person name="Noehammer C."/>
            <person name="Wiesinger-Mayr H."/>
        </authorList>
    </citation>
    <scope>NUCLEOTIDE SEQUENCE [LARGE SCALE GENOMIC DNA]</scope>
    <source>
        <strain evidence="1">IS43</strain>
    </source>
</reference>
<organism evidence="1 2">
    <name type="scientific">Klebsiella pneumoniae IS43</name>
    <dbReference type="NCBI Taxonomy" id="1432552"/>
    <lineage>
        <taxon>Bacteria</taxon>
        <taxon>Pseudomonadati</taxon>
        <taxon>Pseudomonadota</taxon>
        <taxon>Gammaproteobacteria</taxon>
        <taxon>Enterobacterales</taxon>
        <taxon>Enterobacteriaceae</taxon>
        <taxon>Klebsiella/Raoultella group</taxon>
        <taxon>Klebsiella</taxon>
        <taxon>Klebsiella pneumoniae complex</taxon>
    </lineage>
</organism>
<dbReference type="AlphaFoldDB" id="W1DRF7"/>
<keyword evidence="2" id="KW-1185">Reference proteome</keyword>
<comment type="caution">
    <text evidence="1">The sequence shown here is derived from an EMBL/GenBank/DDBJ whole genome shotgun (WGS) entry which is preliminary data.</text>
</comment>
<evidence type="ECO:0000313" key="1">
    <source>
        <dbReference type="EMBL" id="CDL11397.1"/>
    </source>
</evidence>
<dbReference type="EMBL" id="CBWK010000649">
    <property type="protein sequence ID" value="CDL11397.1"/>
    <property type="molecule type" value="Genomic_DNA"/>
</dbReference>
<evidence type="ECO:0000313" key="2">
    <source>
        <dbReference type="Proteomes" id="UP000019183"/>
    </source>
</evidence>
<protein>
    <submittedName>
        <fullName evidence="1">Uncharacterized protein</fullName>
    </submittedName>
</protein>
<proteinExistence type="predicted"/>